<dbReference type="OrthoDB" id="277398at2759"/>
<dbReference type="KEGG" id="dpx:DAPPUDRAFT_105793"/>
<dbReference type="AlphaFoldDB" id="E9GRT7"/>
<dbReference type="InterPro" id="IPR009668">
    <property type="entry name" value="RNA_pol-assoc_fac_A49-like"/>
</dbReference>
<comment type="subcellular location">
    <subcellularLocation>
        <location evidence="1">Nucleus</location>
        <location evidence="1">Nucleolus</location>
    </subcellularLocation>
</comment>
<comment type="similarity">
    <text evidence="2">Belongs to the eukaryotic RPA49/POLR1E RNA polymerase subunit family.</text>
</comment>
<name>E9GRT7_DAPPU</name>
<dbReference type="EMBL" id="GL732560">
    <property type="protein sequence ID" value="EFX77832.1"/>
    <property type="molecule type" value="Genomic_DNA"/>
</dbReference>
<keyword evidence="4" id="KW-0804">Transcription</keyword>
<evidence type="ECO:0000256" key="5">
    <source>
        <dbReference type="ARBA" id="ARBA00023242"/>
    </source>
</evidence>
<dbReference type="STRING" id="6669.E9GRT7"/>
<dbReference type="Proteomes" id="UP000000305">
    <property type="component" value="Unassembled WGS sequence"/>
</dbReference>
<evidence type="ECO:0000256" key="4">
    <source>
        <dbReference type="ARBA" id="ARBA00023163"/>
    </source>
</evidence>
<gene>
    <name evidence="6" type="ORF">DAPPUDRAFT_105793</name>
</gene>
<dbReference type="PhylomeDB" id="E9GRT7"/>
<keyword evidence="5" id="KW-0539">Nucleus</keyword>
<dbReference type="OMA" id="IITYAHI"/>
<dbReference type="PANTHER" id="PTHR14440">
    <property type="entry name" value="DNA-DIRECTED RNA POLYMERASE I SUBUNIT RPA49"/>
    <property type="match status" value="1"/>
</dbReference>
<evidence type="ECO:0000313" key="6">
    <source>
        <dbReference type="EMBL" id="EFX77832.1"/>
    </source>
</evidence>
<keyword evidence="3" id="KW-0240">DNA-directed RNA polymerase</keyword>
<dbReference type="GO" id="GO:0005736">
    <property type="term" value="C:RNA polymerase I complex"/>
    <property type="evidence" value="ECO:0000318"/>
    <property type="project" value="GO_Central"/>
</dbReference>
<organism evidence="6 7">
    <name type="scientific">Daphnia pulex</name>
    <name type="common">Water flea</name>
    <dbReference type="NCBI Taxonomy" id="6669"/>
    <lineage>
        <taxon>Eukaryota</taxon>
        <taxon>Metazoa</taxon>
        <taxon>Ecdysozoa</taxon>
        <taxon>Arthropoda</taxon>
        <taxon>Crustacea</taxon>
        <taxon>Branchiopoda</taxon>
        <taxon>Diplostraca</taxon>
        <taxon>Cladocera</taxon>
        <taxon>Anomopoda</taxon>
        <taxon>Daphniidae</taxon>
        <taxon>Daphnia</taxon>
    </lineage>
</organism>
<accession>E9GRT7</accession>
<proteinExistence type="inferred from homology"/>
<keyword evidence="7" id="KW-1185">Reference proteome</keyword>
<reference evidence="6 7" key="1">
    <citation type="journal article" date="2011" name="Science">
        <title>The ecoresponsive genome of Daphnia pulex.</title>
        <authorList>
            <person name="Colbourne J.K."/>
            <person name="Pfrender M.E."/>
            <person name="Gilbert D."/>
            <person name="Thomas W.K."/>
            <person name="Tucker A."/>
            <person name="Oakley T.H."/>
            <person name="Tokishita S."/>
            <person name="Aerts A."/>
            <person name="Arnold G.J."/>
            <person name="Basu M.K."/>
            <person name="Bauer D.J."/>
            <person name="Caceres C.E."/>
            <person name="Carmel L."/>
            <person name="Casola C."/>
            <person name="Choi J.H."/>
            <person name="Detter J.C."/>
            <person name="Dong Q."/>
            <person name="Dusheyko S."/>
            <person name="Eads B.D."/>
            <person name="Frohlich T."/>
            <person name="Geiler-Samerotte K.A."/>
            <person name="Gerlach D."/>
            <person name="Hatcher P."/>
            <person name="Jogdeo S."/>
            <person name="Krijgsveld J."/>
            <person name="Kriventseva E.V."/>
            <person name="Kultz D."/>
            <person name="Laforsch C."/>
            <person name="Lindquist E."/>
            <person name="Lopez J."/>
            <person name="Manak J.R."/>
            <person name="Muller J."/>
            <person name="Pangilinan J."/>
            <person name="Patwardhan R.P."/>
            <person name="Pitluck S."/>
            <person name="Pritham E.J."/>
            <person name="Rechtsteiner A."/>
            <person name="Rho M."/>
            <person name="Rogozin I.B."/>
            <person name="Sakarya O."/>
            <person name="Salamov A."/>
            <person name="Schaack S."/>
            <person name="Shapiro H."/>
            <person name="Shiga Y."/>
            <person name="Skalitzky C."/>
            <person name="Smith Z."/>
            <person name="Souvorov A."/>
            <person name="Sung W."/>
            <person name="Tang Z."/>
            <person name="Tsuchiya D."/>
            <person name="Tu H."/>
            <person name="Vos H."/>
            <person name="Wang M."/>
            <person name="Wolf Y.I."/>
            <person name="Yamagata H."/>
            <person name="Yamada T."/>
            <person name="Ye Y."/>
            <person name="Shaw J.R."/>
            <person name="Andrews J."/>
            <person name="Crease T.J."/>
            <person name="Tang H."/>
            <person name="Lucas S.M."/>
            <person name="Robertson H.M."/>
            <person name="Bork P."/>
            <person name="Koonin E.V."/>
            <person name="Zdobnov E.M."/>
            <person name="Grigoriev I.V."/>
            <person name="Lynch M."/>
            <person name="Boore J.L."/>
        </authorList>
    </citation>
    <scope>NUCLEOTIDE SEQUENCE [LARGE SCALE GENOMIC DNA]</scope>
</reference>
<evidence type="ECO:0000256" key="3">
    <source>
        <dbReference type="ARBA" id="ARBA00022478"/>
    </source>
</evidence>
<dbReference type="FunCoup" id="E9GRT7">
    <property type="interactions" value="593"/>
</dbReference>
<evidence type="ECO:0000256" key="2">
    <source>
        <dbReference type="ARBA" id="ARBA00009430"/>
    </source>
</evidence>
<sequence length="332" mass="37297">MGGTKGQNQKESQMLYIALRNRVTSKVKLVEISKVSLSPIVQYPPTTNPVLIDDGSSNMEKQFVHRFGMLKGQRMYDQAERLTVKAENVKANLENAAIGTAIQDSELVVPKSSDSYETMLPPRNTDTKLPSQVYQIENIVSENDMTALEGITLKLMADESDPDTQEKFKEFSVYFTKEFSRLMKSSHLNKEEKLRCLKALLYTECLIKCSAIKKKSITRDLLDQSLPTSIPDSVRKSIKDKFVEGWTLSKMSRDKIICHAIALALAVGSCSVDAESFSSSLKLDMQSLENLIRVVGARTDKDKSNGVSKIVLKIPLTLPPQKRGQMKRKERR</sequence>
<dbReference type="GO" id="GO:0006362">
    <property type="term" value="P:transcription elongation by RNA polymerase I"/>
    <property type="evidence" value="ECO:0000318"/>
    <property type="project" value="GO_Central"/>
</dbReference>
<dbReference type="Pfam" id="PF06870">
    <property type="entry name" value="RNA_pol_I_A49"/>
    <property type="match status" value="1"/>
</dbReference>
<dbReference type="GO" id="GO:0001188">
    <property type="term" value="P:RNA polymerase I preinitiation complex assembly"/>
    <property type="evidence" value="ECO:0000318"/>
    <property type="project" value="GO_Central"/>
</dbReference>
<dbReference type="HOGENOM" id="CLU_837474_0_0_1"/>
<evidence type="ECO:0000256" key="1">
    <source>
        <dbReference type="ARBA" id="ARBA00004604"/>
    </source>
</evidence>
<dbReference type="GO" id="GO:0003677">
    <property type="term" value="F:DNA binding"/>
    <property type="evidence" value="ECO:0007669"/>
    <property type="project" value="InterPro"/>
</dbReference>
<dbReference type="InParanoid" id="E9GRT7"/>
<evidence type="ECO:0000313" key="7">
    <source>
        <dbReference type="Proteomes" id="UP000000305"/>
    </source>
</evidence>
<protein>
    <submittedName>
        <fullName evidence="6">Uncharacterized protein</fullName>
    </submittedName>
</protein>